<name>A0A8J4YJY8_CHIOP</name>
<feature type="compositionally biased region" description="Polar residues" evidence="1">
    <location>
        <begin position="155"/>
        <end position="169"/>
    </location>
</feature>
<feature type="region of interest" description="Disordered" evidence="1">
    <location>
        <begin position="107"/>
        <end position="131"/>
    </location>
</feature>
<reference evidence="2" key="1">
    <citation type="submission" date="2020-07" db="EMBL/GenBank/DDBJ databases">
        <title>The High-quality genome of the commercially important snow crab, Chionoecetes opilio.</title>
        <authorList>
            <person name="Jeong J.-H."/>
            <person name="Ryu S."/>
        </authorList>
    </citation>
    <scope>NUCLEOTIDE SEQUENCE</scope>
    <source>
        <strain evidence="2">MADBK_172401_WGS</strain>
        <tissue evidence="2">Digestive gland</tissue>
    </source>
</reference>
<dbReference type="EMBL" id="JACEEZ010001375">
    <property type="protein sequence ID" value="KAG0729282.1"/>
    <property type="molecule type" value="Genomic_DNA"/>
</dbReference>
<feature type="region of interest" description="Disordered" evidence="1">
    <location>
        <begin position="150"/>
        <end position="176"/>
    </location>
</feature>
<evidence type="ECO:0000313" key="3">
    <source>
        <dbReference type="Proteomes" id="UP000770661"/>
    </source>
</evidence>
<evidence type="ECO:0000313" key="2">
    <source>
        <dbReference type="EMBL" id="KAG0729282.1"/>
    </source>
</evidence>
<sequence length="254" mass="28415">MVHRLPFSSIGRAPDLPNPTLVTYWWTLVVTPSHIFALVPLQVHPSHVPLHHMLNPLAFSSTLKRTYLYFLLHHNAFHRSFTCKAHFQVFDASSEIVLSASSNTLTLHSPSPPATLRPQPPSTASHYPLNPRRSNNTTFSLHLHNPLHHRRSHSNLELTKHNLTPTETSGELDRPSYGWGGEKMALGESYWGHFRGGGRELTCTVVGGKPPLLCTAALTRWVSPPTSLRVGRRYEITCLAAWVSSAPQCFLDTE</sequence>
<gene>
    <name evidence="2" type="ORF">GWK47_030670</name>
</gene>
<dbReference type="Proteomes" id="UP000770661">
    <property type="component" value="Unassembled WGS sequence"/>
</dbReference>
<accession>A0A8J4YJY8</accession>
<organism evidence="2 3">
    <name type="scientific">Chionoecetes opilio</name>
    <name type="common">Atlantic snow crab</name>
    <name type="synonym">Cancer opilio</name>
    <dbReference type="NCBI Taxonomy" id="41210"/>
    <lineage>
        <taxon>Eukaryota</taxon>
        <taxon>Metazoa</taxon>
        <taxon>Ecdysozoa</taxon>
        <taxon>Arthropoda</taxon>
        <taxon>Crustacea</taxon>
        <taxon>Multicrustacea</taxon>
        <taxon>Malacostraca</taxon>
        <taxon>Eumalacostraca</taxon>
        <taxon>Eucarida</taxon>
        <taxon>Decapoda</taxon>
        <taxon>Pleocyemata</taxon>
        <taxon>Brachyura</taxon>
        <taxon>Eubrachyura</taxon>
        <taxon>Majoidea</taxon>
        <taxon>Majidae</taxon>
        <taxon>Chionoecetes</taxon>
    </lineage>
</organism>
<evidence type="ECO:0000256" key="1">
    <source>
        <dbReference type="SAM" id="MobiDB-lite"/>
    </source>
</evidence>
<proteinExistence type="predicted"/>
<protein>
    <submittedName>
        <fullName evidence="2">Uncharacterized protein</fullName>
    </submittedName>
</protein>
<feature type="compositionally biased region" description="Pro residues" evidence="1">
    <location>
        <begin position="110"/>
        <end position="121"/>
    </location>
</feature>
<comment type="caution">
    <text evidence="2">The sequence shown here is derived from an EMBL/GenBank/DDBJ whole genome shotgun (WGS) entry which is preliminary data.</text>
</comment>
<keyword evidence="3" id="KW-1185">Reference proteome</keyword>
<dbReference type="AlphaFoldDB" id="A0A8J4YJY8"/>